<dbReference type="AlphaFoldDB" id="I3YCI9"/>
<evidence type="ECO:0000256" key="2">
    <source>
        <dbReference type="ARBA" id="ARBA00022448"/>
    </source>
</evidence>
<reference evidence="6 7" key="1">
    <citation type="submission" date="2012-06" db="EMBL/GenBank/DDBJ databases">
        <title>Complete sequence of Thiocystis violascens DSM 198.</title>
        <authorList>
            <consortium name="US DOE Joint Genome Institute"/>
            <person name="Lucas S."/>
            <person name="Han J."/>
            <person name="Lapidus A."/>
            <person name="Cheng J.-F."/>
            <person name="Goodwin L."/>
            <person name="Pitluck S."/>
            <person name="Peters L."/>
            <person name="Ovchinnikova G."/>
            <person name="Teshima H."/>
            <person name="Detter J.C."/>
            <person name="Han C."/>
            <person name="Tapia R."/>
            <person name="Land M."/>
            <person name="Hauser L."/>
            <person name="Kyrpides N."/>
            <person name="Ivanova N."/>
            <person name="Pagani I."/>
            <person name="Vogl K."/>
            <person name="Liu Z."/>
            <person name="Frigaard N.-U."/>
            <person name="Bryant D."/>
            <person name="Woyke T."/>
        </authorList>
    </citation>
    <scope>NUCLEOTIDE SEQUENCE [LARGE SCALE GENOMIC DNA]</scope>
    <source>
        <strain evidence="7">ATCC 17096 / DSM 198 / 6111</strain>
    </source>
</reference>
<keyword evidence="5" id="KW-0963">Cytoplasm</keyword>
<dbReference type="GO" id="GO:0005737">
    <property type="term" value="C:cytoplasm"/>
    <property type="evidence" value="ECO:0007669"/>
    <property type="project" value="UniProtKB-SubCell"/>
</dbReference>
<dbReference type="NCBIfam" id="NF004393">
    <property type="entry name" value="PRK05751.1-4"/>
    <property type="match status" value="1"/>
</dbReference>
<evidence type="ECO:0000256" key="1">
    <source>
        <dbReference type="ARBA" id="ARBA00009990"/>
    </source>
</evidence>
<dbReference type="PANTHER" id="PTHR36918">
    <property type="match status" value="1"/>
</dbReference>
<organism evidence="6 7">
    <name type="scientific">Thiocystis violascens (strain ATCC 17096 / DSM 198 / 6111)</name>
    <name type="common">Chromatium violascens</name>
    <dbReference type="NCBI Taxonomy" id="765911"/>
    <lineage>
        <taxon>Bacteria</taxon>
        <taxon>Pseudomonadati</taxon>
        <taxon>Pseudomonadota</taxon>
        <taxon>Gammaproteobacteria</taxon>
        <taxon>Chromatiales</taxon>
        <taxon>Chromatiaceae</taxon>
        <taxon>Thiocystis</taxon>
    </lineage>
</organism>
<dbReference type="HAMAP" id="MF_00821">
    <property type="entry name" value="SecB"/>
    <property type="match status" value="1"/>
</dbReference>
<keyword evidence="2 5" id="KW-0813">Transport</keyword>
<dbReference type="NCBIfam" id="TIGR00809">
    <property type="entry name" value="secB"/>
    <property type="match status" value="1"/>
</dbReference>
<dbReference type="GO" id="GO:0006457">
    <property type="term" value="P:protein folding"/>
    <property type="evidence" value="ECO:0007669"/>
    <property type="project" value="UniProtKB-UniRule"/>
</dbReference>
<dbReference type="Proteomes" id="UP000006062">
    <property type="component" value="Chromosome"/>
</dbReference>
<evidence type="ECO:0000256" key="4">
    <source>
        <dbReference type="ARBA" id="ARBA00023010"/>
    </source>
</evidence>
<dbReference type="SUPFAM" id="SSF54611">
    <property type="entry name" value="SecB-like"/>
    <property type="match status" value="1"/>
</dbReference>
<comment type="subunit">
    <text evidence="5">Homotetramer, a dimer of dimers. One homotetramer interacts with 1 SecA dimer.</text>
</comment>
<comment type="function">
    <text evidence="5">One of the proteins required for the normal export of preproteins out of the cell cytoplasm. It is a molecular chaperone that binds to a subset of precursor proteins, maintaining them in a translocation-competent state. It also specifically binds to its receptor SecA.</text>
</comment>
<dbReference type="Gene3D" id="3.10.420.10">
    <property type="entry name" value="SecB-like"/>
    <property type="match status" value="1"/>
</dbReference>
<keyword evidence="4 5" id="KW-0811">Translocation</keyword>
<gene>
    <name evidence="5" type="primary">secB</name>
    <name evidence="6" type="ordered locus">Thivi_2789</name>
</gene>
<name>I3YCI9_THIV6</name>
<dbReference type="OrthoDB" id="9795145at2"/>
<evidence type="ECO:0000313" key="7">
    <source>
        <dbReference type="Proteomes" id="UP000006062"/>
    </source>
</evidence>
<comment type="similarity">
    <text evidence="1 5">Belongs to the SecB family.</text>
</comment>
<keyword evidence="5" id="KW-0143">Chaperone</keyword>
<dbReference type="STRING" id="765911.Thivi_2789"/>
<dbReference type="eggNOG" id="COG1952">
    <property type="taxonomic scope" value="Bacteria"/>
</dbReference>
<dbReference type="PANTHER" id="PTHR36918:SF1">
    <property type="entry name" value="PROTEIN-EXPORT PROTEIN SECB"/>
    <property type="match status" value="1"/>
</dbReference>
<dbReference type="PRINTS" id="PR01594">
    <property type="entry name" value="SECBCHAPRONE"/>
</dbReference>
<dbReference type="GO" id="GO:0015031">
    <property type="term" value="P:protein transport"/>
    <property type="evidence" value="ECO:0007669"/>
    <property type="project" value="UniProtKB-UniRule"/>
</dbReference>
<comment type="subcellular location">
    <subcellularLocation>
        <location evidence="5">Cytoplasm</location>
    </subcellularLocation>
</comment>
<dbReference type="InterPro" id="IPR035958">
    <property type="entry name" value="SecB-like_sf"/>
</dbReference>
<dbReference type="KEGG" id="tvi:Thivi_2789"/>
<dbReference type="HOGENOM" id="CLU_111574_1_0_6"/>
<keyword evidence="7" id="KW-1185">Reference proteome</keyword>
<keyword evidence="3 5" id="KW-0653">Protein transport</keyword>
<dbReference type="GO" id="GO:0051082">
    <property type="term" value="F:unfolded protein binding"/>
    <property type="evidence" value="ECO:0007669"/>
    <property type="project" value="InterPro"/>
</dbReference>
<dbReference type="Pfam" id="PF02556">
    <property type="entry name" value="SecB"/>
    <property type="match status" value="1"/>
</dbReference>
<dbReference type="GO" id="GO:0051262">
    <property type="term" value="P:protein tetramerization"/>
    <property type="evidence" value="ECO:0007669"/>
    <property type="project" value="InterPro"/>
</dbReference>
<dbReference type="InterPro" id="IPR003708">
    <property type="entry name" value="SecB"/>
</dbReference>
<dbReference type="RefSeq" id="WP_014779141.1">
    <property type="nucleotide sequence ID" value="NC_018012.1"/>
</dbReference>
<dbReference type="EMBL" id="CP003154">
    <property type="protein sequence ID" value="AFL74707.1"/>
    <property type="molecule type" value="Genomic_DNA"/>
</dbReference>
<protein>
    <recommendedName>
        <fullName evidence="5">Protein-export protein SecB</fullName>
    </recommendedName>
</protein>
<sequence>MAEHEQQPTERQFSVQRVYAKDVSFEAPNAPEIFRGEWKPKHDLNLTTKINHLDEHLYEVVLSVTVSAMVGEKTAFIVEVQQAGIFSLNGFSEAELGPMLGAYCPTLLFPYAREVVSDLVVKGSFPQLVLQHVNFDALFAQHQQQALEQSQAGGVTPSQH</sequence>
<evidence type="ECO:0000313" key="6">
    <source>
        <dbReference type="EMBL" id="AFL74707.1"/>
    </source>
</evidence>
<proteinExistence type="inferred from homology"/>
<accession>I3YCI9</accession>
<evidence type="ECO:0000256" key="5">
    <source>
        <dbReference type="HAMAP-Rule" id="MF_00821"/>
    </source>
</evidence>
<evidence type="ECO:0000256" key="3">
    <source>
        <dbReference type="ARBA" id="ARBA00022927"/>
    </source>
</evidence>